<dbReference type="OrthoDB" id="285635at2157"/>
<dbReference type="InterPro" id="IPR036390">
    <property type="entry name" value="WH_DNA-bd_sf"/>
</dbReference>
<evidence type="ECO:0000313" key="1">
    <source>
        <dbReference type="EMBL" id="ARS89860.1"/>
    </source>
</evidence>
<dbReference type="Gene3D" id="1.10.10.10">
    <property type="entry name" value="Winged helix-like DNA-binding domain superfamily/Winged helix DNA-binding domain"/>
    <property type="match status" value="1"/>
</dbReference>
<dbReference type="EMBL" id="CP019893">
    <property type="protein sequence ID" value="ARS89860.1"/>
    <property type="molecule type" value="Genomic_DNA"/>
</dbReference>
<name>A0A2Z2HRQ9_9EURY</name>
<evidence type="ECO:0000313" key="2">
    <source>
        <dbReference type="Proteomes" id="UP000250088"/>
    </source>
</evidence>
<keyword evidence="2" id="KW-1185">Reference proteome</keyword>
<reference evidence="2" key="1">
    <citation type="submission" date="2017-02" db="EMBL/GenBank/DDBJ databases">
        <title>Natronthermophilus aegyptiacus gen. nov.,sp. nov., an aerobic, extremely halophilic alkalithermophilic archaeon isolated from the athalassohaline Wadi An Natrun, Egypt.</title>
        <authorList>
            <person name="Zhao B."/>
        </authorList>
    </citation>
    <scope>NUCLEOTIDE SEQUENCE [LARGE SCALE GENOMIC DNA]</scope>
    <source>
        <strain evidence="2">JW/NM-HA 15</strain>
    </source>
</reference>
<dbReference type="InterPro" id="IPR036388">
    <property type="entry name" value="WH-like_DNA-bd_sf"/>
</dbReference>
<protein>
    <submittedName>
        <fullName evidence="1">Transcriptional regulator</fullName>
    </submittedName>
</protein>
<dbReference type="Proteomes" id="UP000250088">
    <property type="component" value="Chromosome"/>
</dbReference>
<sequence length="102" mass="11784">MRARVSWMNQADDAILEYLQELETEPGHRISLPPTTVWYNLVEQLGVLDRSQNTIARRMNILSEAGLLEKTDEKRGYYRLTDRGIAYLEGELEAADLELEDD</sequence>
<proteinExistence type="predicted"/>
<dbReference type="AlphaFoldDB" id="A0A2Z2HRQ9"/>
<organism evidence="1 2">
    <name type="scientific">Natrarchaeobaculum aegyptiacum</name>
    <dbReference type="NCBI Taxonomy" id="745377"/>
    <lineage>
        <taxon>Archaea</taxon>
        <taxon>Methanobacteriati</taxon>
        <taxon>Methanobacteriota</taxon>
        <taxon>Stenosarchaea group</taxon>
        <taxon>Halobacteria</taxon>
        <taxon>Halobacteriales</taxon>
        <taxon>Natrialbaceae</taxon>
        <taxon>Natrarchaeobaculum</taxon>
    </lineage>
</organism>
<dbReference type="SUPFAM" id="SSF46785">
    <property type="entry name" value="Winged helix' DNA-binding domain"/>
    <property type="match status" value="1"/>
</dbReference>
<accession>A0A2Z2HRQ9</accession>
<dbReference type="KEGG" id="naj:B1756_09010"/>
<gene>
    <name evidence="1" type="ORF">B1756_09010</name>
</gene>